<evidence type="ECO:0000313" key="1">
    <source>
        <dbReference type="EMBL" id="AZK47468.1"/>
    </source>
</evidence>
<dbReference type="RefSeq" id="WP_125083494.1">
    <property type="nucleotide sequence ID" value="NZ_CP034248.1"/>
</dbReference>
<evidence type="ECO:0008006" key="3">
    <source>
        <dbReference type="Google" id="ProtNLM"/>
    </source>
</evidence>
<accession>A0A3Q8S5I0</accession>
<evidence type="ECO:0000313" key="2">
    <source>
        <dbReference type="Proteomes" id="UP000273145"/>
    </source>
</evidence>
<reference evidence="1 2" key="1">
    <citation type="submission" date="2018-11" db="EMBL/GenBank/DDBJ databases">
        <title>Genome sequencing of Paenibacillus lentus DSM25539(T).</title>
        <authorList>
            <person name="Kook J.-K."/>
            <person name="Park S.-N."/>
            <person name="Lim Y.K."/>
        </authorList>
    </citation>
    <scope>NUCLEOTIDE SEQUENCE [LARGE SCALE GENOMIC DNA]</scope>
    <source>
        <strain evidence="1 2">DSM 25539</strain>
    </source>
</reference>
<dbReference type="KEGG" id="plen:EIM92_15985"/>
<dbReference type="AlphaFoldDB" id="A0A3Q8S5I0"/>
<name>A0A3Q8S5I0_9BACL</name>
<proteinExistence type="predicted"/>
<organism evidence="1 2">
    <name type="scientific">Paenibacillus lentus</name>
    <dbReference type="NCBI Taxonomy" id="1338368"/>
    <lineage>
        <taxon>Bacteria</taxon>
        <taxon>Bacillati</taxon>
        <taxon>Bacillota</taxon>
        <taxon>Bacilli</taxon>
        <taxon>Bacillales</taxon>
        <taxon>Paenibacillaceae</taxon>
        <taxon>Paenibacillus</taxon>
    </lineage>
</organism>
<gene>
    <name evidence="1" type="ORF">EIM92_15985</name>
</gene>
<dbReference type="OrthoDB" id="2620178at2"/>
<keyword evidence="2" id="KW-1185">Reference proteome</keyword>
<dbReference type="Proteomes" id="UP000273145">
    <property type="component" value="Chromosome"/>
</dbReference>
<dbReference type="EMBL" id="CP034248">
    <property type="protein sequence ID" value="AZK47468.1"/>
    <property type="molecule type" value="Genomic_DNA"/>
</dbReference>
<protein>
    <recommendedName>
        <fullName evidence="3">MucB/RseB N-terminal domain-containing protein</fullName>
    </recommendedName>
</protein>
<sequence>MKKKILISLFTVPLVAATVFGYIYKSELNVISAQNQIVIASDKATQGKIEYIKETFSDGAYIVRIRDKENLTEITEEYRNNKLHNKLIIEDGGKRITSYGRDFETNKLVGNTWTMPENIAAENKKLLQISLLEKAKEELQSQSWTILESSTSLTAAASNQQQVVTEDEFHKEIVTIDNNTGLPIKREIFLKDKNGNIVYSSTKTEEYKYLDTMPLKVQNLSHEEDVEIKEIPAPIIEDKVFEGS</sequence>